<evidence type="ECO:0000313" key="8">
    <source>
        <dbReference type="EMBL" id="KDR41642.1"/>
    </source>
</evidence>
<dbReference type="Pfam" id="PF00293">
    <property type="entry name" value="NUDIX"/>
    <property type="match status" value="1"/>
</dbReference>
<dbReference type="RefSeq" id="WP_035931043.1">
    <property type="nucleotide sequence ID" value="NZ_CADFFX010000016.1"/>
</dbReference>
<dbReference type="SUPFAM" id="SSF55811">
    <property type="entry name" value="Nudix"/>
    <property type="match status" value="1"/>
</dbReference>
<dbReference type="CDD" id="cd03430">
    <property type="entry name" value="NUDIX_GDPMH_NudD"/>
    <property type="match status" value="1"/>
</dbReference>
<evidence type="ECO:0000259" key="7">
    <source>
        <dbReference type="PROSITE" id="PS51462"/>
    </source>
</evidence>
<evidence type="ECO:0000256" key="4">
    <source>
        <dbReference type="PIRSR" id="PIRSR037599-1"/>
    </source>
</evidence>
<keyword evidence="9" id="KW-1185">Reference proteome</keyword>
<keyword evidence="3 5" id="KW-0460">Magnesium</keyword>
<evidence type="ECO:0000256" key="1">
    <source>
        <dbReference type="ARBA" id="ARBA00022723"/>
    </source>
</evidence>
<evidence type="ECO:0000256" key="6">
    <source>
        <dbReference type="PIRSR" id="PIRSR037599-4"/>
    </source>
</evidence>
<dbReference type="PROSITE" id="PS51462">
    <property type="entry name" value="NUDIX"/>
    <property type="match status" value="1"/>
</dbReference>
<comment type="caution">
    <text evidence="8">The sequence shown here is derived from an EMBL/GenBank/DDBJ whole genome shotgun (WGS) entry which is preliminary data.</text>
</comment>
<feature type="domain" description="Nudix hydrolase" evidence="7">
    <location>
        <begin position="12"/>
        <end position="150"/>
    </location>
</feature>
<dbReference type="PIRSF" id="PIRSF037599">
    <property type="entry name" value="GDPMH"/>
    <property type="match status" value="1"/>
</dbReference>
<dbReference type="GO" id="GO:0046872">
    <property type="term" value="F:metal ion binding"/>
    <property type="evidence" value="ECO:0007669"/>
    <property type="project" value="UniProtKB-KW"/>
</dbReference>
<gene>
    <name evidence="8" type="ORF">BG61_16155</name>
</gene>
<dbReference type="NCBIfam" id="NF011963">
    <property type="entry name" value="PRK15434.1"/>
    <property type="match status" value="1"/>
</dbReference>
<keyword evidence="2 8" id="KW-0378">Hydrolase</keyword>
<evidence type="ECO:0000313" key="9">
    <source>
        <dbReference type="Proteomes" id="UP000027466"/>
    </source>
</evidence>
<reference evidence="8 9" key="1">
    <citation type="submission" date="2014-03" db="EMBL/GenBank/DDBJ databases">
        <title>Draft Genome Sequences of Four Burkholderia Strains.</title>
        <authorList>
            <person name="Liu X.Y."/>
            <person name="Li C.X."/>
            <person name="Xu J.H."/>
        </authorList>
    </citation>
    <scope>NUCLEOTIDE SEQUENCE [LARGE SCALE GENOMIC DNA]</scope>
    <source>
        <strain evidence="8 9">DSM 50014</strain>
    </source>
</reference>
<evidence type="ECO:0000256" key="5">
    <source>
        <dbReference type="PIRSR" id="PIRSR037599-3"/>
    </source>
</evidence>
<dbReference type="InterPro" id="IPR015797">
    <property type="entry name" value="NUDIX_hydrolase-like_dom_sf"/>
</dbReference>
<dbReference type="PANTHER" id="PTHR43046">
    <property type="entry name" value="GDP-MANNOSE MANNOSYL HYDROLASE"/>
    <property type="match status" value="1"/>
</dbReference>
<feature type="binding site" evidence="5">
    <location>
        <position position="48"/>
    </location>
    <ligand>
        <name>Mg(2+)</name>
        <dbReference type="ChEBI" id="CHEBI:18420"/>
    </ligand>
</feature>
<comment type="cofactor">
    <cofactor evidence="5">
        <name>Mg(2+)</name>
        <dbReference type="ChEBI" id="CHEBI:18420"/>
    </cofactor>
    <text evidence="5">Binds 1 Mg(2+) ion per subunit.</text>
</comment>
<dbReference type="Gene3D" id="3.90.79.10">
    <property type="entry name" value="Nucleoside Triphosphate Pyrophosphohydrolase"/>
    <property type="match status" value="1"/>
</dbReference>
<dbReference type="GO" id="GO:0008727">
    <property type="term" value="F:GDP-mannose mannosyl hydrolase activity"/>
    <property type="evidence" value="ECO:0007669"/>
    <property type="project" value="InterPro"/>
</dbReference>
<evidence type="ECO:0000256" key="2">
    <source>
        <dbReference type="ARBA" id="ARBA00022801"/>
    </source>
</evidence>
<evidence type="ECO:0000256" key="3">
    <source>
        <dbReference type="ARBA" id="ARBA00022842"/>
    </source>
</evidence>
<organism evidence="8 9">
    <name type="scientific">Caballeronia glathei</name>
    <dbReference type="NCBI Taxonomy" id="60547"/>
    <lineage>
        <taxon>Bacteria</taxon>
        <taxon>Pseudomonadati</taxon>
        <taxon>Pseudomonadota</taxon>
        <taxon>Betaproteobacteria</taxon>
        <taxon>Burkholderiales</taxon>
        <taxon>Burkholderiaceae</taxon>
        <taxon>Caballeronia</taxon>
    </lineage>
</organism>
<protein>
    <submittedName>
        <fullName evidence="8">GDP-mannose mannosyl hydrolase</fullName>
    </submittedName>
</protein>
<dbReference type="AlphaFoldDB" id="A0A069PML4"/>
<proteinExistence type="predicted"/>
<feature type="binding site" evidence="5">
    <location>
        <position position="123"/>
    </location>
    <ligand>
        <name>Mg(2+)</name>
        <dbReference type="ChEBI" id="CHEBI:18420"/>
    </ligand>
</feature>
<keyword evidence="1 5" id="KW-0479">Metal-binding</keyword>
<dbReference type="Proteomes" id="UP000027466">
    <property type="component" value="Unassembled WGS sequence"/>
</dbReference>
<name>A0A069PML4_9BURK</name>
<feature type="short sequence motif" description="Nudix box" evidence="6">
    <location>
        <begin position="49"/>
        <end position="70"/>
    </location>
</feature>
<sequence>MLSKDDFLHVVRLAPLVSIDLIVTDGNRRVLVGERRNRPARGTWFVPGGRVMKDESLDAAFTRIVNDELGVASVERSSSRLYGVYEHRYADNFAGVPGITTHYIVLAHAMTLSGTVPIGRFDQHSEYAWLLPDELLAREDVHENTKAYFR</sequence>
<feature type="binding site" evidence="5">
    <location>
        <position position="68"/>
    </location>
    <ligand>
        <name>Mg(2+)</name>
        <dbReference type="ChEBI" id="CHEBI:18420"/>
    </ligand>
</feature>
<dbReference type="PANTHER" id="PTHR43046:SF12">
    <property type="entry name" value="GDP-MANNOSE MANNOSYL HYDROLASE"/>
    <property type="match status" value="1"/>
</dbReference>
<dbReference type="EMBL" id="JFHC01000025">
    <property type="protein sequence ID" value="KDR41642.1"/>
    <property type="molecule type" value="Genomic_DNA"/>
</dbReference>
<dbReference type="InterPro" id="IPR000086">
    <property type="entry name" value="NUDIX_hydrolase_dom"/>
</dbReference>
<dbReference type="STRING" id="60547.GCA_000751215_02711"/>
<dbReference type="InterPro" id="IPR033715">
    <property type="entry name" value="GDPMH"/>
</dbReference>
<accession>A0A069PML4</accession>
<feature type="site" description="Critical for catalysis" evidence="4">
    <location>
        <position position="124"/>
    </location>
</feature>